<feature type="transmembrane region" description="Helical" evidence="1">
    <location>
        <begin position="80"/>
        <end position="100"/>
    </location>
</feature>
<dbReference type="AlphaFoldDB" id="A0AAP6BCD8"/>
<evidence type="ECO:0000313" key="4">
    <source>
        <dbReference type="Proteomes" id="UP001272987"/>
    </source>
</evidence>
<keyword evidence="1" id="KW-1133">Transmembrane helix</keyword>
<evidence type="ECO:0000313" key="2">
    <source>
        <dbReference type="EMBL" id="MDX2962141.1"/>
    </source>
</evidence>
<accession>A0AAP6BCD8</accession>
<dbReference type="Proteomes" id="UP001272987">
    <property type="component" value="Unassembled WGS sequence"/>
</dbReference>
<reference evidence="2 4" key="1">
    <citation type="journal article" date="2023" name="Microb. Genom.">
        <title>Mesoterricola silvestris gen. nov., sp. nov., Mesoterricola sediminis sp. nov., Geothrix oryzae sp. nov., Geothrix edaphica sp. nov., Geothrix rubra sp. nov., and Geothrix limicola sp. nov., six novel members of Acidobacteriota isolated from soils.</title>
        <authorList>
            <person name="Weisberg A.J."/>
            <person name="Pearce E."/>
            <person name="Kramer C.G."/>
            <person name="Chang J.H."/>
            <person name="Clarke C.R."/>
        </authorList>
    </citation>
    <scope>NUCLEOTIDE SEQUENCE</scope>
    <source>
        <strain evidence="3 4">NB05-1H</strain>
        <strain evidence="2">NRRL_B-16521</strain>
    </source>
</reference>
<gene>
    <name evidence="2" type="ORF">PV399_20850</name>
    <name evidence="3" type="ORF">PV666_08205</name>
</gene>
<protein>
    <recommendedName>
        <fullName evidence="6">DUF2335 domain-containing protein</fullName>
    </recommendedName>
</protein>
<dbReference type="Proteomes" id="UP001282288">
    <property type="component" value="Unassembled WGS sequence"/>
</dbReference>
<dbReference type="EMBL" id="JARAWC010000014">
    <property type="protein sequence ID" value="MDX2962141.1"/>
    <property type="molecule type" value="Genomic_DNA"/>
</dbReference>
<name>A0AAP6BCD8_9ACTN</name>
<feature type="transmembrane region" description="Helical" evidence="1">
    <location>
        <begin position="106"/>
        <end position="125"/>
    </location>
</feature>
<keyword evidence="1" id="KW-0472">Membrane</keyword>
<evidence type="ECO:0000313" key="5">
    <source>
        <dbReference type="Proteomes" id="UP001282288"/>
    </source>
</evidence>
<evidence type="ECO:0000313" key="3">
    <source>
        <dbReference type="EMBL" id="MDX3017862.1"/>
    </source>
</evidence>
<keyword evidence="4" id="KW-1185">Reference proteome</keyword>
<dbReference type="RefSeq" id="WP_010355066.1">
    <property type="nucleotide sequence ID" value="NZ_BCML01000019.1"/>
</dbReference>
<organism evidence="2 5">
    <name type="scientific">Streptomyces acidiscabies</name>
    <dbReference type="NCBI Taxonomy" id="42234"/>
    <lineage>
        <taxon>Bacteria</taxon>
        <taxon>Bacillati</taxon>
        <taxon>Actinomycetota</taxon>
        <taxon>Actinomycetes</taxon>
        <taxon>Kitasatosporales</taxon>
        <taxon>Streptomycetaceae</taxon>
        <taxon>Streptomyces</taxon>
    </lineage>
</organism>
<evidence type="ECO:0000256" key="1">
    <source>
        <dbReference type="SAM" id="Phobius"/>
    </source>
</evidence>
<keyword evidence="1" id="KW-0812">Transmembrane</keyword>
<dbReference type="GeneID" id="69811879"/>
<sequence length="151" mass="16278">MAEELGTTQPARQPSALDIAAQWAQLPAEHLAVALSALEPQLAREHEARMQAERTRQYAELEQLRSHEAELKRAHRRRLIGTYAAVLVALATLGASVYFGTHQQPWLAVTFFGPTLLSLVKILALGKSDADDVKQAAAAARAAASALPPPP</sequence>
<comment type="caution">
    <text evidence="2">The sequence shown here is derived from an EMBL/GenBank/DDBJ whole genome shotgun (WGS) entry which is preliminary data.</text>
</comment>
<dbReference type="EMBL" id="JARAWP010000004">
    <property type="protein sequence ID" value="MDX3017862.1"/>
    <property type="molecule type" value="Genomic_DNA"/>
</dbReference>
<proteinExistence type="predicted"/>
<evidence type="ECO:0008006" key="6">
    <source>
        <dbReference type="Google" id="ProtNLM"/>
    </source>
</evidence>